<dbReference type="PRINTS" id="PR00046">
    <property type="entry name" value="SIGMA70FCT"/>
</dbReference>
<dbReference type="InterPro" id="IPR050239">
    <property type="entry name" value="Sigma-70_RNA_pol_init_factors"/>
</dbReference>
<dbReference type="Gene3D" id="1.10.10.10">
    <property type="entry name" value="Winged helix-like DNA-binding domain superfamily/Winged helix DNA-binding domain"/>
    <property type="match status" value="1"/>
</dbReference>
<dbReference type="InterPro" id="IPR013324">
    <property type="entry name" value="RNA_pol_sigma_r3/r4-like"/>
</dbReference>
<dbReference type="Pfam" id="PF04545">
    <property type="entry name" value="Sigma70_r4"/>
    <property type="match status" value="1"/>
</dbReference>
<dbReference type="InterPro" id="IPR007630">
    <property type="entry name" value="RNA_pol_sigma70_r4"/>
</dbReference>
<dbReference type="InterPro" id="IPR036388">
    <property type="entry name" value="WH-like_DNA-bd_sf"/>
</dbReference>
<protein>
    <recommendedName>
        <fullName evidence="1">RNA polymerase sigma-70 region 4 domain-containing protein</fullName>
    </recommendedName>
</protein>
<proteinExistence type="predicted"/>
<dbReference type="SUPFAM" id="SSF88659">
    <property type="entry name" value="Sigma3 and sigma4 domains of RNA polymerase sigma factors"/>
    <property type="match status" value="1"/>
</dbReference>
<dbReference type="GO" id="GO:0006352">
    <property type="term" value="P:DNA-templated transcription initiation"/>
    <property type="evidence" value="ECO:0007669"/>
    <property type="project" value="InterPro"/>
</dbReference>
<evidence type="ECO:0000313" key="2">
    <source>
        <dbReference type="EMBL" id="GAG08978.1"/>
    </source>
</evidence>
<comment type="caution">
    <text evidence="2">The sequence shown here is derived from an EMBL/GenBank/DDBJ whole genome shotgun (WGS) entry which is preliminary data.</text>
</comment>
<dbReference type="EMBL" id="BARS01021904">
    <property type="protein sequence ID" value="GAG08978.1"/>
    <property type="molecule type" value="Genomic_DNA"/>
</dbReference>
<sequence length="197" mass="23258">MSQGLILDKTIKSEREAEEQDFDPVEAVYKLLKKLKRRPRQIIISRFNLNGEGFRTLESIGRELGITRERVRQIEEEALNILKKKIYQKILTKVTEKISDVFSEHGNIIGEKSLLSLLISKRTQNIRAALLFILQVSPLFKKIKETDRTYEFWVKRKTPMSNFDQIIKLTQNILEKEKRVLSGEIVLQRLKRTVYWK</sequence>
<dbReference type="PANTHER" id="PTHR30603:SF47">
    <property type="entry name" value="RNA POLYMERASE SIGMA FACTOR SIGD, CHLOROPLASTIC"/>
    <property type="match status" value="1"/>
</dbReference>
<name>X0V961_9ZZZZ</name>
<feature type="domain" description="RNA polymerase sigma-70 region 4" evidence="1">
    <location>
        <begin position="31"/>
        <end position="84"/>
    </location>
</feature>
<organism evidence="2">
    <name type="scientific">marine sediment metagenome</name>
    <dbReference type="NCBI Taxonomy" id="412755"/>
    <lineage>
        <taxon>unclassified sequences</taxon>
        <taxon>metagenomes</taxon>
        <taxon>ecological metagenomes</taxon>
    </lineage>
</organism>
<dbReference type="AlphaFoldDB" id="X0V961"/>
<gene>
    <name evidence="2" type="ORF">S01H1_35099</name>
</gene>
<dbReference type="GO" id="GO:0003700">
    <property type="term" value="F:DNA-binding transcription factor activity"/>
    <property type="evidence" value="ECO:0007669"/>
    <property type="project" value="InterPro"/>
</dbReference>
<reference evidence="2" key="1">
    <citation type="journal article" date="2014" name="Front. Microbiol.">
        <title>High frequency of phylogenetically diverse reductive dehalogenase-homologous genes in deep subseafloor sedimentary metagenomes.</title>
        <authorList>
            <person name="Kawai M."/>
            <person name="Futagami T."/>
            <person name="Toyoda A."/>
            <person name="Takaki Y."/>
            <person name="Nishi S."/>
            <person name="Hori S."/>
            <person name="Arai W."/>
            <person name="Tsubouchi T."/>
            <person name="Morono Y."/>
            <person name="Uchiyama I."/>
            <person name="Ito T."/>
            <person name="Fujiyama A."/>
            <person name="Inagaki F."/>
            <person name="Takami H."/>
        </authorList>
    </citation>
    <scope>NUCLEOTIDE SEQUENCE</scope>
    <source>
        <strain evidence="2">Expedition CK06-06</strain>
    </source>
</reference>
<feature type="non-terminal residue" evidence="2">
    <location>
        <position position="197"/>
    </location>
</feature>
<evidence type="ECO:0000259" key="1">
    <source>
        <dbReference type="Pfam" id="PF04545"/>
    </source>
</evidence>
<dbReference type="PANTHER" id="PTHR30603">
    <property type="entry name" value="RNA POLYMERASE SIGMA FACTOR RPO"/>
    <property type="match status" value="1"/>
</dbReference>
<dbReference type="InterPro" id="IPR000943">
    <property type="entry name" value="RNA_pol_sigma70"/>
</dbReference>
<accession>X0V961</accession>